<dbReference type="CDD" id="cd06587">
    <property type="entry name" value="VOC"/>
    <property type="match status" value="1"/>
</dbReference>
<feature type="domain" description="VOC" evidence="2">
    <location>
        <begin position="3"/>
        <end position="133"/>
    </location>
</feature>
<keyword evidence="4" id="KW-1185">Reference proteome</keyword>
<dbReference type="InterPro" id="IPR029068">
    <property type="entry name" value="Glyas_Bleomycin-R_OHBP_Dase"/>
</dbReference>
<keyword evidence="1" id="KW-0479">Metal-binding</keyword>
<gene>
    <name evidence="3" type="ORF">ETSY1_36130</name>
</gene>
<dbReference type="GO" id="GO:0046872">
    <property type="term" value="F:metal ion binding"/>
    <property type="evidence" value="ECO:0007669"/>
    <property type="project" value="UniProtKB-KW"/>
</dbReference>
<organism evidence="3 4">
    <name type="scientific">Entotheonella factor</name>
    <dbReference type="NCBI Taxonomy" id="1429438"/>
    <lineage>
        <taxon>Bacteria</taxon>
        <taxon>Pseudomonadati</taxon>
        <taxon>Nitrospinota/Tectimicrobiota group</taxon>
        <taxon>Candidatus Tectimicrobiota</taxon>
        <taxon>Candidatus Entotheonellia</taxon>
        <taxon>Candidatus Entotheonellales</taxon>
        <taxon>Candidatus Entotheonellaceae</taxon>
        <taxon>Candidatus Entotheonella</taxon>
    </lineage>
</organism>
<evidence type="ECO:0000313" key="4">
    <source>
        <dbReference type="Proteomes" id="UP000019141"/>
    </source>
</evidence>
<reference evidence="3 4" key="1">
    <citation type="journal article" date="2014" name="Nature">
        <title>An environmental bacterial taxon with a large and distinct metabolic repertoire.</title>
        <authorList>
            <person name="Wilson M.C."/>
            <person name="Mori T."/>
            <person name="Ruckert C."/>
            <person name="Uria A.R."/>
            <person name="Helf M.J."/>
            <person name="Takada K."/>
            <person name="Gernert C."/>
            <person name="Steffens U.A."/>
            <person name="Heycke N."/>
            <person name="Schmitt S."/>
            <person name="Rinke C."/>
            <person name="Helfrich E.J."/>
            <person name="Brachmann A.O."/>
            <person name="Gurgui C."/>
            <person name="Wakimoto T."/>
            <person name="Kracht M."/>
            <person name="Crusemann M."/>
            <person name="Hentschel U."/>
            <person name="Abe I."/>
            <person name="Matsunaga S."/>
            <person name="Kalinowski J."/>
            <person name="Takeyama H."/>
            <person name="Piel J."/>
        </authorList>
    </citation>
    <scope>NUCLEOTIDE SEQUENCE [LARGE SCALE GENOMIC DNA]</scope>
    <source>
        <strain evidence="4">TSY1</strain>
    </source>
</reference>
<evidence type="ECO:0000256" key="1">
    <source>
        <dbReference type="ARBA" id="ARBA00022723"/>
    </source>
</evidence>
<proteinExistence type="predicted"/>
<comment type="caution">
    <text evidence="3">The sequence shown here is derived from an EMBL/GenBank/DDBJ whole genome shotgun (WGS) entry which is preliminary data.</text>
</comment>
<dbReference type="EMBL" id="AZHW01001111">
    <property type="protein sequence ID" value="ETW94153.1"/>
    <property type="molecule type" value="Genomic_DNA"/>
</dbReference>
<protein>
    <recommendedName>
        <fullName evidence="2">VOC domain-containing protein</fullName>
    </recommendedName>
</protein>
<dbReference type="HOGENOM" id="CLU_153797_0_0_7"/>
<dbReference type="PANTHER" id="PTHR36113:SF6">
    <property type="entry name" value="FOSFOMYCIN RESISTANCE PROTEIN FOSX"/>
    <property type="match status" value="1"/>
</dbReference>
<dbReference type="SUPFAM" id="SSF54593">
    <property type="entry name" value="Glyoxalase/Bleomycin resistance protein/Dihydroxybiphenyl dioxygenase"/>
    <property type="match status" value="1"/>
</dbReference>
<dbReference type="PROSITE" id="PS51819">
    <property type="entry name" value="VOC"/>
    <property type="match status" value="1"/>
</dbReference>
<dbReference type="InterPro" id="IPR037523">
    <property type="entry name" value="VOC_core"/>
</dbReference>
<dbReference type="InterPro" id="IPR051332">
    <property type="entry name" value="Fosfomycin_Res_Enzymes"/>
</dbReference>
<dbReference type="Proteomes" id="UP000019141">
    <property type="component" value="Unassembled WGS sequence"/>
</dbReference>
<evidence type="ECO:0000259" key="2">
    <source>
        <dbReference type="PROSITE" id="PS51819"/>
    </source>
</evidence>
<dbReference type="PANTHER" id="PTHR36113">
    <property type="entry name" value="LYASE, PUTATIVE-RELATED-RELATED"/>
    <property type="match status" value="1"/>
</dbReference>
<evidence type="ECO:0000313" key="3">
    <source>
        <dbReference type="EMBL" id="ETW94153.1"/>
    </source>
</evidence>
<dbReference type="Gene3D" id="3.10.180.10">
    <property type="entry name" value="2,3-Dihydroxybiphenyl 1,2-Dioxygenase, domain 1"/>
    <property type="match status" value="1"/>
</dbReference>
<accession>W4L7V5</accession>
<name>W4L7V5_ENTF1</name>
<dbReference type="Pfam" id="PF00903">
    <property type="entry name" value="Glyoxalase"/>
    <property type="match status" value="1"/>
</dbReference>
<dbReference type="InterPro" id="IPR004360">
    <property type="entry name" value="Glyas_Fos-R_dOase_dom"/>
</dbReference>
<dbReference type="AlphaFoldDB" id="W4L7V5"/>
<sequence>MAKIKHIAIATQDADKTAKFYIDVFGMEEIAKLDSPTASGYYLSDGDINLAILNFKIEDVAGAEYGLDYSGIHHIGFQVESLEEIADRLSTANSKPRDDINKALGVGMDRRGHGNVEVKYAAPDGVILDVSETGWVGTSPMDK</sequence>